<keyword evidence="1" id="KW-0812">Transmembrane</keyword>
<feature type="transmembrane region" description="Helical" evidence="1">
    <location>
        <begin position="177"/>
        <end position="208"/>
    </location>
</feature>
<reference evidence="4" key="1">
    <citation type="journal article" date="2019" name="Int. J. Syst. Evol. Microbiol.">
        <title>The Global Catalogue of Microorganisms (GCM) 10K type strain sequencing project: providing services to taxonomists for standard genome sequencing and annotation.</title>
        <authorList>
            <consortium name="The Broad Institute Genomics Platform"/>
            <consortium name="The Broad Institute Genome Sequencing Center for Infectious Disease"/>
            <person name="Wu L."/>
            <person name="Ma J."/>
        </authorList>
    </citation>
    <scope>NUCLEOTIDE SEQUENCE [LARGE SCALE GENOMIC DNA]</scope>
    <source>
        <strain evidence="4">JCM 17705</strain>
    </source>
</reference>
<feature type="transmembrane region" description="Helical" evidence="1">
    <location>
        <begin position="72"/>
        <end position="92"/>
    </location>
</feature>
<keyword evidence="1" id="KW-0472">Membrane</keyword>
<feature type="transmembrane region" description="Helical" evidence="1">
    <location>
        <begin position="248"/>
        <end position="268"/>
    </location>
</feature>
<feature type="domain" description="CAAX prenyl protease 2/Lysostaphin resistance protein A-like" evidence="2">
    <location>
        <begin position="138"/>
        <end position="225"/>
    </location>
</feature>
<evidence type="ECO:0000313" key="4">
    <source>
        <dbReference type="Proteomes" id="UP001500582"/>
    </source>
</evidence>
<comment type="caution">
    <text evidence="3">The sequence shown here is derived from an EMBL/GenBank/DDBJ whole genome shotgun (WGS) entry which is preliminary data.</text>
</comment>
<dbReference type="EMBL" id="BAABFT010000020">
    <property type="protein sequence ID" value="GAA4338105.1"/>
    <property type="molecule type" value="Genomic_DNA"/>
</dbReference>
<name>A0ABP8HE40_9SPHI</name>
<organism evidence="3 4">
    <name type="scientific">Mucilaginibacter gynuensis</name>
    <dbReference type="NCBI Taxonomy" id="1302236"/>
    <lineage>
        <taxon>Bacteria</taxon>
        <taxon>Pseudomonadati</taxon>
        <taxon>Bacteroidota</taxon>
        <taxon>Sphingobacteriia</taxon>
        <taxon>Sphingobacteriales</taxon>
        <taxon>Sphingobacteriaceae</taxon>
        <taxon>Mucilaginibacter</taxon>
    </lineage>
</organism>
<evidence type="ECO:0000256" key="1">
    <source>
        <dbReference type="SAM" id="Phobius"/>
    </source>
</evidence>
<protein>
    <recommendedName>
        <fullName evidence="2">CAAX prenyl protease 2/Lysostaphin resistance protein A-like domain-containing protein</fullName>
    </recommendedName>
</protein>
<proteinExistence type="predicted"/>
<dbReference type="InterPro" id="IPR003675">
    <property type="entry name" value="Rce1/LyrA-like_dom"/>
</dbReference>
<feature type="transmembrane region" description="Helical" evidence="1">
    <location>
        <begin position="38"/>
        <end position="60"/>
    </location>
</feature>
<evidence type="ECO:0000313" key="3">
    <source>
        <dbReference type="EMBL" id="GAA4338105.1"/>
    </source>
</evidence>
<dbReference type="PANTHER" id="PTHR43592:SF15">
    <property type="entry name" value="CAAX AMINO TERMINAL PROTEASE FAMILY PROTEIN"/>
    <property type="match status" value="1"/>
</dbReference>
<dbReference type="Proteomes" id="UP001500582">
    <property type="component" value="Unassembled WGS sequence"/>
</dbReference>
<dbReference type="Pfam" id="PF02517">
    <property type="entry name" value="Rce1-like"/>
    <property type="match status" value="1"/>
</dbReference>
<gene>
    <name evidence="3" type="ORF">GCM10023149_47900</name>
</gene>
<accession>A0ABP8HE40</accession>
<sequence>MLISVLIIKVLYGMDVFSQAMAISPSSPPEAISALKILLAIGNTLFIFFVPALFFAYLVVHDAEEYLKPSIRFPWLLIPLVLVIMFISSPTMELLTNINMQLKLPSFLKGVENWMRESEEESQRIIEVVLKMRGPGDLISGLVIVALLPAVAEEFLFRGCLQTIFHRWTGRTHSAIWITAILFSTFHLQFFGFLPRVLLGALFGYMVAWSGSIWPSVWAHFINNGTAVIWTYMYQHKQISIDVNDEHIFNYTGYIISLIFLLFLLWIYKKIAIGKNRVAEY</sequence>
<feature type="transmembrane region" description="Helical" evidence="1">
    <location>
        <begin position="138"/>
        <end position="157"/>
    </location>
</feature>
<keyword evidence="4" id="KW-1185">Reference proteome</keyword>
<dbReference type="PANTHER" id="PTHR43592">
    <property type="entry name" value="CAAX AMINO TERMINAL PROTEASE"/>
    <property type="match status" value="1"/>
</dbReference>
<evidence type="ECO:0000259" key="2">
    <source>
        <dbReference type="Pfam" id="PF02517"/>
    </source>
</evidence>
<keyword evidence="1" id="KW-1133">Transmembrane helix</keyword>